<protein>
    <submittedName>
        <fullName evidence="3">AAA family ATPase</fullName>
    </submittedName>
</protein>
<gene>
    <name evidence="3" type="ORF">KCQ71_06025</name>
</gene>
<dbReference type="SUPFAM" id="SSF52374">
    <property type="entry name" value="Nucleotidylyl transferase"/>
    <property type="match status" value="1"/>
</dbReference>
<proteinExistence type="predicted"/>
<dbReference type="PANTHER" id="PTHR37512">
    <property type="entry name" value="TRIFUNCTIONAL NAD BIOSYNTHESIS/REGULATOR PROTEIN NADR"/>
    <property type="match status" value="1"/>
</dbReference>
<dbReference type="NCBIfam" id="TIGR00125">
    <property type="entry name" value="cyt_tran_rel"/>
    <property type="match status" value="1"/>
</dbReference>
<keyword evidence="4" id="KW-1185">Reference proteome</keyword>
<reference evidence="3 4" key="1">
    <citation type="submission" date="2021-04" db="EMBL/GenBank/DDBJ databases">
        <title>Ruania sp. nov., isolated from sandy soil of mangrove forest.</title>
        <authorList>
            <person name="Ge X."/>
            <person name="Huang R."/>
            <person name="Liu W."/>
        </authorList>
    </citation>
    <scope>NUCLEOTIDE SEQUENCE [LARGE SCALE GENOMIC DNA]</scope>
    <source>
        <strain evidence="3 4">N2-46</strain>
    </source>
</reference>
<accession>A0ABS7S736</accession>
<dbReference type="InterPro" id="IPR014729">
    <property type="entry name" value="Rossmann-like_a/b/a_fold"/>
</dbReference>
<dbReference type="Gene3D" id="3.40.50.620">
    <property type="entry name" value="HUPs"/>
    <property type="match status" value="1"/>
</dbReference>
<dbReference type="Proteomes" id="UP000826651">
    <property type="component" value="Unassembled WGS sequence"/>
</dbReference>
<evidence type="ECO:0000256" key="1">
    <source>
        <dbReference type="SAM" id="MobiDB-lite"/>
    </source>
</evidence>
<dbReference type="InterPro" id="IPR004821">
    <property type="entry name" value="Cyt_trans-like"/>
</dbReference>
<dbReference type="SUPFAM" id="SSF52540">
    <property type="entry name" value="P-loop containing nucleoside triphosphate hydrolases"/>
    <property type="match status" value="1"/>
</dbReference>
<dbReference type="PANTHER" id="PTHR37512:SF1">
    <property type="entry name" value="NADR_TTD14 AAA DOMAIN-CONTAINING PROTEIN"/>
    <property type="match status" value="1"/>
</dbReference>
<dbReference type="EMBL" id="JAGSHT010000005">
    <property type="protein sequence ID" value="MBZ2195703.1"/>
    <property type="molecule type" value="Genomic_DNA"/>
</dbReference>
<dbReference type="InterPro" id="IPR038727">
    <property type="entry name" value="NadR/Ttd14_AAA_dom"/>
</dbReference>
<evidence type="ECO:0000313" key="3">
    <source>
        <dbReference type="EMBL" id="MBZ2195703.1"/>
    </source>
</evidence>
<dbReference type="RefSeq" id="WP_223403874.1">
    <property type="nucleotide sequence ID" value="NZ_JAGSHT010000005.1"/>
</dbReference>
<evidence type="ECO:0000259" key="2">
    <source>
        <dbReference type="Pfam" id="PF13521"/>
    </source>
</evidence>
<organism evidence="3 4">
    <name type="scientific">Occultella gossypii</name>
    <dbReference type="NCBI Taxonomy" id="2800820"/>
    <lineage>
        <taxon>Bacteria</taxon>
        <taxon>Bacillati</taxon>
        <taxon>Actinomycetota</taxon>
        <taxon>Actinomycetes</taxon>
        <taxon>Micrococcales</taxon>
        <taxon>Ruaniaceae</taxon>
        <taxon>Occultella</taxon>
    </lineage>
</organism>
<feature type="region of interest" description="Disordered" evidence="1">
    <location>
        <begin position="332"/>
        <end position="353"/>
    </location>
</feature>
<dbReference type="InterPro" id="IPR027417">
    <property type="entry name" value="P-loop_NTPase"/>
</dbReference>
<dbReference type="Gene3D" id="3.40.50.300">
    <property type="entry name" value="P-loop containing nucleotide triphosphate hydrolases"/>
    <property type="match status" value="1"/>
</dbReference>
<dbReference type="InterPro" id="IPR052735">
    <property type="entry name" value="NAD_biosynth-regulator"/>
</dbReference>
<sequence>MTRRFRHGLVLGKFYPLHAGHLNLIRTGLRSCERLTVEVLASSVESVPAPVRADWIRTEAPQAHVVHAIDDSPVDYGSNAAWEAHLAVITSLLDAPVDAVFTSDAYGVELADRLDAQWVRVDPARQEVPVSGTAVRADPHRHWWALPAPVRAYLTTRVVVVGAESTGTTTLADDLTAHYGTPEVPEFGRTWSEIRPGGLTAPWHSSEFALVAAEQTRLEDEAAARTPRPLLITDTDVLATTVWHERYVGAASPSVAALAARRRPDLYLLTGDEIDFVQDGLRDGEHLRHAMTARFREVLDGSGVPWHELRGSPAERLAAAVDRIDALDHGRRLADPLPQAGTDAHRAGSRTRR</sequence>
<feature type="domain" description="NadR/Ttd14 AAA" evidence="2">
    <location>
        <begin position="157"/>
        <end position="316"/>
    </location>
</feature>
<evidence type="ECO:0000313" key="4">
    <source>
        <dbReference type="Proteomes" id="UP000826651"/>
    </source>
</evidence>
<name>A0ABS7S736_9MICO</name>
<comment type="caution">
    <text evidence="3">The sequence shown here is derived from an EMBL/GenBank/DDBJ whole genome shotgun (WGS) entry which is preliminary data.</text>
</comment>
<dbReference type="Pfam" id="PF13521">
    <property type="entry name" value="AAA_28"/>
    <property type="match status" value="1"/>
</dbReference>